<evidence type="ECO:0000313" key="2">
    <source>
        <dbReference type="Proteomes" id="UP001327027"/>
    </source>
</evidence>
<dbReference type="EMBL" id="JAYKLX010000003">
    <property type="protein sequence ID" value="MEB3345237.1"/>
    <property type="molecule type" value="Genomic_DNA"/>
</dbReference>
<evidence type="ECO:0008006" key="3">
    <source>
        <dbReference type="Google" id="ProtNLM"/>
    </source>
</evidence>
<evidence type="ECO:0000313" key="1">
    <source>
        <dbReference type="EMBL" id="MEB3345237.1"/>
    </source>
</evidence>
<dbReference type="RefSeq" id="WP_324179268.1">
    <property type="nucleotide sequence ID" value="NZ_BAABAW010000008.1"/>
</dbReference>
<proteinExistence type="predicted"/>
<gene>
    <name evidence="1" type="ORF">U6A24_07195</name>
</gene>
<organism evidence="1 2">
    <name type="scientific">Aquimarina gracilis</name>
    <dbReference type="NCBI Taxonomy" id="874422"/>
    <lineage>
        <taxon>Bacteria</taxon>
        <taxon>Pseudomonadati</taxon>
        <taxon>Bacteroidota</taxon>
        <taxon>Flavobacteriia</taxon>
        <taxon>Flavobacteriales</taxon>
        <taxon>Flavobacteriaceae</taxon>
        <taxon>Aquimarina</taxon>
    </lineage>
</organism>
<sequence>MSILRIGHHKLTLEKPEKIEVSNPFRYLSTHLNHFREEDRKWVAPYLQKIEWCKAIDRLEYATDESQYQKLKSQYIKESDVLYETNPERLKERITAYEHQNGLSNTKRYTRINIPGYWNAITYYDLEYKEGFYASDAGYYHVAYRINLLSTAFLKDVIQNDDIFYFMGYNYFEKAYNAINFGKESDVIEEVEKIRNQFKEQFINSYEKGISFLDITYDKKNIIRDIRTRTI</sequence>
<accession>A0ABU5ZT62</accession>
<reference evidence="1 2" key="1">
    <citation type="journal article" date="2013" name="Int. J. Syst. Evol. Microbiol.">
        <title>Aquimarina gracilis sp. nov., isolated from the gut microflora of a mussel, Mytilus coruscus, and emended description of Aquimarina spongiae.</title>
        <authorList>
            <person name="Park S.C."/>
            <person name="Choe H.N."/>
            <person name="Baik K.S."/>
            <person name="Seong C.N."/>
        </authorList>
    </citation>
    <scope>NUCLEOTIDE SEQUENCE [LARGE SCALE GENOMIC DNA]</scope>
    <source>
        <strain evidence="1 2">PSC32</strain>
    </source>
</reference>
<name>A0ABU5ZT62_9FLAO</name>
<comment type="caution">
    <text evidence="1">The sequence shown here is derived from an EMBL/GenBank/DDBJ whole genome shotgun (WGS) entry which is preliminary data.</text>
</comment>
<protein>
    <recommendedName>
        <fullName evidence="3">DKNYY family protein</fullName>
    </recommendedName>
</protein>
<keyword evidence="2" id="KW-1185">Reference proteome</keyword>
<dbReference type="Proteomes" id="UP001327027">
    <property type="component" value="Unassembled WGS sequence"/>
</dbReference>